<sequence>MHFANNASYSSQGIQMHSSSQVIALDPDKKELTVKTDHGEEKHDYDKLLLSPGGYAPKPPFEGIDLHNVDTFRGPEDTAAFKAGMADTKHLVVIGSGYIGIEVATAYAQAGIDVLVIDQQERVLPSYLCNPMAERLEKYLLDKGIRFKGNETVKQLKGKVGSVSAVVTDQGEYPADRVLVAVGVKPGTDWLKDILSMDDRGFILVDDFLQTSAKDVYAGGDATYVPYAPTGKSASVALATIARRQGIVAALNAVGKQVKMPPVSGTSALKVFDYTLVSTGLSHSNLDTYDGVVESKYVEERVYPDFMRKEGSVYMNILFDRETHVILGGQLMSTFDVADSINVLSSLINAGYTLEQLALLDFFFQPNYDRPWHYLNVLAIEALGNTVGGADKLLF</sequence>
<evidence type="ECO:0000256" key="6">
    <source>
        <dbReference type="ARBA" id="ARBA00023097"/>
    </source>
</evidence>
<evidence type="ECO:0000256" key="7">
    <source>
        <dbReference type="ARBA" id="ARBA00023284"/>
    </source>
</evidence>
<keyword evidence="7" id="KW-0676">Redox-active center</keyword>
<evidence type="ECO:0000256" key="4">
    <source>
        <dbReference type="ARBA" id="ARBA00022827"/>
    </source>
</evidence>
<dbReference type="InterPro" id="IPR036188">
    <property type="entry name" value="FAD/NAD-bd_sf"/>
</dbReference>
<dbReference type="PRINTS" id="PR00411">
    <property type="entry name" value="PNDRDTASEI"/>
</dbReference>
<dbReference type="InterPro" id="IPR016156">
    <property type="entry name" value="FAD/NAD-linked_Rdtase_dimer_sf"/>
</dbReference>
<keyword evidence="5" id="KW-0560">Oxidoreductase</keyword>
<evidence type="ECO:0000259" key="8">
    <source>
        <dbReference type="Pfam" id="PF02852"/>
    </source>
</evidence>
<keyword evidence="6" id="KW-0558">Oxidation</keyword>
<dbReference type="PRINTS" id="PR00368">
    <property type="entry name" value="FADPNR"/>
</dbReference>
<name>A0AAJ1V2W8_9LACT</name>
<dbReference type="EMBL" id="JASOOE010000003">
    <property type="protein sequence ID" value="MDK7186831.1"/>
    <property type="molecule type" value="Genomic_DNA"/>
</dbReference>
<dbReference type="InterPro" id="IPR050260">
    <property type="entry name" value="FAD-bd_OxRdtase"/>
</dbReference>
<comment type="caution">
    <text evidence="10">The sequence shown here is derived from an EMBL/GenBank/DDBJ whole genome shotgun (WGS) entry which is preliminary data.</text>
</comment>
<comment type="similarity">
    <text evidence="2">Belongs to the class-III pyridine nucleotide-disulfide oxidoreductase family.</text>
</comment>
<evidence type="ECO:0000313" key="10">
    <source>
        <dbReference type="EMBL" id="MDK7186831.1"/>
    </source>
</evidence>
<comment type="cofactor">
    <cofactor evidence="1">
        <name>FAD</name>
        <dbReference type="ChEBI" id="CHEBI:57692"/>
    </cofactor>
</comment>
<reference evidence="10" key="1">
    <citation type="submission" date="2023-05" db="EMBL/GenBank/DDBJ databases">
        <title>Cataloging the Phylogenetic Diversity of Human Bladder Bacteria.</title>
        <authorList>
            <person name="Du J."/>
        </authorList>
    </citation>
    <scope>NUCLEOTIDE SEQUENCE</scope>
    <source>
        <strain evidence="10">UMB1231</strain>
    </source>
</reference>
<evidence type="ECO:0000256" key="5">
    <source>
        <dbReference type="ARBA" id="ARBA00023002"/>
    </source>
</evidence>
<dbReference type="Gene3D" id="3.50.50.60">
    <property type="entry name" value="FAD/NAD(P)-binding domain"/>
    <property type="match status" value="2"/>
</dbReference>
<dbReference type="SUPFAM" id="SSF51905">
    <property type="entry name" value="FAD/NAD(P)-binding domain"/>
    <property type="match status" value="1"/>
</dbReference>
<proteinExistence type="inferred from homology"/>
<dbReference type="AlphaFoldDB" id="A0AAJ1V2W8"/>
<evidence type="ECO:0000256" key="2">
    <source>
        <dbReference type="ARBA" id="ARBA00009130"/>
    </source>
</evidence>
<dbReference type="SUPFAM" id="SSF55424">
    <property type="entry name" value="FAD/NAD-linked reductases, dimerisation (C-terminal) domain"/>
    <property type="match status" value="1"/>
</dbReference>
<protein>
    <submittedName>
        <fullName evidence="10">FAD-dependent oxidoreductase</fullName>
    </submittedName>
</protein>
<organism evidence="10 11">
    <name type="scientific">Facklamia hominis</name>
    <dbReference type="NCBI Taxonomy" id="178214"/>
    <lineage>
        <taxon>Bacteria</taxon>
        <taxon>Bacillati</taxon>
        <taxon>Bacillota</taxon>
        <taxon>Bacilli</taxon>
        <taxon>Lactobacillales</taxon>
        <taxon>Aerococcaceae</taxon>
        <taxon>Facklamia</taxon>
    </lineage>
</organism>
<dbReference type="PANTHER" id="PTHR43429">
    <property type="entry name" value="PYRIDINE NUCLEOTIDE-DISULFIDE OXIDOREDUCTASE DOMAIN-CONTAINING"/>
    <property type="match status" value="1"/>
</dbReference>
<evidence type="ECO:0000313" key="11">
    <source>
        <dbReference type="Proteomes" id="UP001229251"/>
    </source>
</evidence>
<evidence type="ECO:0000256" key="1">
    <source>
        <dbReference type="ARBA" id="ARBA00001974"/>
    </source>
</evidence>
<dbReference type="InterPro" id="IPR023753">
    <property type="entry name" value="FAD/NAD-binding_dom"/>
</dbReference>
<accession>A0AAJ1V2W8</accession>
<dbReference type="Gene3D" id="3.30.390.30">
    <property type="match status" value="1"/>
</dbReference>
<dbReference type="InterPro" id="IPR004099">
    <property type="entry name" value="Pyr_nucl-diS_OxRdtase_dimer"/>
</dbReference>
<dbReference type="GO" id="GO:0016491">
    <property type="term" value="F:oxidoreductase activity"/>
    <property type="evidence" value="ECO:0007669"/>
    <property type="project" value="UniProtKB-KW"/>
</dbReference>
<dbReference type="PANTHER" id="PTHR43429:SF1">
    <property type="entry name" value="NAD(P)H SULFUR OXIDOREDUCTASE (COA-DEPENDENT)"/>
    <property type="match status" value="1"/>
</dbReference>
<feature type="domain" description="Pyridine nucleotide-disulphide oxidoreductase dimerisation" evidence="8">
    <location>
        <begin position="268"/>
        <end position="369"/>
    </location>
</feature>
<dbReference type="Pfam" id="PF02852">
    <property type="entry name" value="Pyr_redox_dim"/>
    <property type="match status" value="1"/>
</dbReference>
<keyword evidence="3" id="KW-0285">Flavoprotein</keyword>
<dbReference type="Pfam" id="PF07992">
    <property type="entry name" value="Pyr_redox_2"/>
    <property type="match status" value="1"/>
</dbReference>
<evidence type="ECO:0000259" key="9">
    <source>
        <dbReference type="Pfam" id="PF07992"/>
    </source>
</evidence>
<keyword evidence="4" id="KW-0274">FAD</keyword>
<feature type="domain" description="FAD/NAD(P)-binding" evidence="9">
    <location>
        <begin position="11"/>
        <end position="246"/>
    </location>
</feature>
<dbReference type="Proteomes" id="UP001229251">
    <property type="component" value="Unassembled WGS sequence"/>
</dbReference>
<gene>
    <name evidence="10" type="ORF">QP433_02430</name>
</gene>
<evidence type="ECO:0000256" key="3">
    <source>
        <dbReference type="ARBA" id="ARBA00022630"/>
    </source>
</evidence>